<dbReference type="PANTHER" id="PTHR48098:SF6">
    <property type="entry name" value="FERRI-BACILLIBACTIN ESTERASE BESA"/>
    <property type="match status" value="1"/>
</dbReference>
<evidence type="ECO:0000313" key="4">
    <source>
        <dbReference type="Proteomes" id="UP000023541"/>
    </source>
</evidence>
<protein>
    <submittedName>
        <fullName evidence="3">Uncharacterized protein</fullName>
    </submittedName>
</protein>
<dbReference type="PROSITE" id="PS50005">
    <property type="entry name" value="TPR"/>
    <property type="match status" value="1"/>
</dbReference>
<dbReference type="PANTHER" id="PTHR48098">
    <property type="entry name" value="ENTEROCHELIN ESTERASE-RELATED"/>
    <property type="match status" value="1"/>
</dbReference>
<dbReference type="Gene3D" id="3.40.50.1820">
    <property type="entry name" value="alpha/beta hydrolase"/>
    <property type="match status" value="1"/>
</dbReference>
<evidence type="ECO:0000313" key="3">
    <source>
        <dbReference type="EMBL" id="EZH74497.1"/>
    </source>
</evidence>
<feature type="chain" id="PRO_5001515983" evidence="2">
    <location>
        <begin position="23"/>
        <end position="425"/>
    </location>
</feature>
<feature type="repeat" description="TPR" evidence="1">
    <location>
        <begin position="373"/>
        <end position="406"/>
    </location>
</feature>
<dbReference type="InterPro" id="IPR019734">
    <property type="entry name" value="TPR_rpt"/>
</dbReference>
<sequence length="425" mass="49525">MNLKNLLSLCSLFSFIFCSSFAQIQITENTIGKNVVIPSKILDEERKIQIFLPEGYDGSSKKYPVVYILDGQRLFLHGVSVSQSFKKFKLTPEHIIVGITNMYPKRFGHFSSGAKTFLSFIAQELIPYIDHTFRTSGERLLFGWEYAGGFVIETMTKNPELFNGYLAASPYPIHDTSLPISVSRMKSLDSILGSKKKLETFLFFTSCNNEGVVTEGTEYLKNKLESEAPNTLRWEYIYLQNEEHRSTPYHTLYHGLKQYYHNYPELRFDSLEEYKKLGGMDNVISYYKKRAEQFGFPEKIAQRTMWNLVKKASDEDNYTAFNTFINQFKPNDFLKNLRTNWGCVFSEFYLKHNQPEKAKELYTFFTNKSPNAARPVNGLGDVYRALKNKKEAMMYYQHAIQLGKKNADWRLEEYEKDLLNLKNEK</sequence>
<keyword evidence="2" id="KW-0732">Signal</keyword>
<accession>A0A023BWP7</accession>
<dbReference type="SUPFAM" id="SSF53474">
    <property type="entry name" value="alpha/beta-Hydrolases"/>
    <property type="match status" value="1"/>
</dbReference>
<dbReference type="STRING" id="1317122.ATO12_12060"/>
<dbReference type="Proteomes" id="UP000023541">
    <property type="component" value="Unassembled WGS sequence"/>
</dbReference>
<evidence type="ECO:0000256" key="1">
    <source>
        <dbReference type="PROSITE-ProRule" id="PRU00339"/>
    </source>
</evidence>
<name>A0A023BWP7_9FLAO</name>
<dbReference type="SUPFAM" id="SSF48452">
    <property type="entry name" value="TPR-like"/>
    <property type="match status" value="1"/>
</dbReference>
<comment type="caution">
    <text evidence="3">The sequence shown here is derived from an EMBL/GenBank/DDBJ whole genome shotgun (WGS) entry which is preliminary data.</text>
</comment>
<dbReference type="eggNOG" id="COG2819">
    <property type="taxonomic scope" value="Bacteria"/>
</dbReference>
<dbReference type="RefSeq" id="WP_034240985.1">
    <property type="nucleotide sequence ID" value="NZ_AQRA01000003.1"/>
</dbReference>
<evidence type="ECO:0000256" key="2">
    <source>
        <dbReference type="SAM" id="SignalP"/>
    </source>
</evidence>
<gene>
    <name evidence="3" type="ORF">ATO12_12060</name>
</gene>
<organism evidence="3 4">
    <name type="scientific">Aquimarina atlantica</name>
    <dbReference type="NCBI Taxonomy" id="1317122"/>
    <lineage>
        <taxon>Bacteria</taxon>
        <taxon>Pseudomonadati</taxon>
        <taxon>Bacteroidota</taxon>
        <taxon>Flavobacteriia</taxon>
        <taxon>Flavobacteriales</taxon>
        <taxon>Flavobacteriaceae</taxon>
        <taxon>Aquimarina</taxon>
    </lineage>
</organism>
<dbReference type="InterPro" id="IPR011990">
    <property type="entry name" value="TPR-like_helical_dom_sf"/>
</dbReference>
<dbReference type="InterPro" id="IPR029058">
    <property type="entry name" value="AB_hydrolase_fold"/>
</dbReference>
<proteinExistence type="predicted"/>
<dbReference type="EMBL" id="AQRA01000003">
    <property type="protein sequence ID" value="EZH74497.1"/>
    <property type="molecule type" value="Genomic_DNA"/>
</dbReference>
<dbReference type="InterPro" id="IPR000801">
    <property type="entry name" value="Esterase-like"/>
</dbReference>
<dbReference type="Pfam" id="PF00756">
    <property type="entry name" value="Esterase"/>
    <property type="match status" value="1"/>
</dbReference>
<feature type="signal peptide" evidence="2">
    <location>
        <begin position="1"/>
        <end position="22"/>
    </location>
</feature>
<dbReference type="Gene3D" id="1.25.40.10">
    <property type="entry name" value="Tetratricopeptide repeat domain"/>
    <property type="match status" value="1"/>
</dbReference>
<dbReference type="InterPro" id="IPR050583">
    <property type="entry name" value="Mycobacterial_A85_antigen"/>
</dbReference>
<reference evidence="3 4" key="1">
    <citation type="submission" date="2014-04" db="EMBL/GenBank/DDBJ databases">
        <title>Aquimarina sp. 22II-S11-z7 Genome Sequencing.</title>
        <authorList>
            <person name="Lai Q."/>
        </authorList>
    </citation>
    <scope>NUCLEOTIDE SEQUENCE [LARGE SCALE GENOMIC DNA]</scope>
    <source>
        <strain evidence="3 4">22II-S11-z7</strain>
    </source>
</reference>
<dbReference type="AlphaFoldDB" id="A0A023BWP7"/>
<keyword evidence="4" id="KW-1185">Reference proteome</keyword>
<keyword evidence="1" id="KW-0802">TPR repeat</keyword>